<protein>
    <submittedName>
        <fullName evidence="2">Uncharacterized protein</fullName>
    </submittedName>
</protein>
<dbReference type="WBParaSite" id="L893_g32689.t1">
    <property type="protein sequence ID" value="L893_g32689.t1"/>
    <property type="gene ID" value="L893_g32689"/>
</dbReference>
<evidence type="ECO:0000313" key="2">
    <source>
        <dbReference type="WBParaSite" id="L893_g32689.t1"/>
    </source>
</evidence>
<dbReference type="AlphaFoldDB" id="A0A1I8A3P0"/>
<name>A0A1I8A3P0_9BILA</name>
<keyword evidence="1" id="KW-1185">Reference proteome</keyword>
<reference evidence="2" key="1">
    <citation type="submission" date="2016-11" db="UniProtKB">
        <authorList>
            <consortium name="WormBaseParasite"/>
        </authorList>
    </citation>
    <scope>IDENTIFICATION</scope>
</reference>
<organism evidence="1 2">
    <name type="scientific">Steinernema glaseri</name>
    <dbReference type="NCBI Taxonomy" id="37863"/>
    <lineage>
        <taxon>Eukaryota</taxon>
        <taxon>Metazoa</taxon>
        <taxon>Ecdysozoa</taxon>
        <taxon>Nematoda</taxon>
        <taxon>Chromadorea</taxon>
        <taxon>Rhabditida</taxon>
        <taxon>Tylenchina</taxon>
        <taxon>Panagrolaimomorpha</taxon>
        <taxon>Strongyloidoidea</taxon>
        <taxon>Steinernematidae</taxon>
        <taxon>Steinernema</taxon>
    </lineage>
</organism>
<evidence type="ECO:0000313" key="1">
    <source>
        <dbReference type="Proteomes" id="UP000095287"/>
    </source>
</evidence>
<dbReference type="Proteomes" id="UP000095287">
    <property type="component" value="Unplaced"/>
</dbReference>
<sequence length="136" mass="15027">MPMSGIPPNNTAVPVMISKFFSTSFCNRNVLLLMKLFFIHNSRTQRPLKKQVISILGKAVLWILADGEPPHPKWNSEKNRGDQMNKDTAYVAPSPVKSEKKLSSLFREAVQIISTTQCTAPSQEGVSIGLLLNAGM</sequence>
<proteinExistence type="predicted"/>
<accession>A0A1I8A3P0</accession>